<dbReference type="Proteomes" id="UP000092993">
    <property type="component" value="Unassembled WGS sequence"/>
</dbReference>
<feature type="region of interest" description="Disordered" evidence="1">
    <location>
        <begin position="1"/>
        <end position="33"/>
    </location>
</feature>
<organism evidence="2 3">
    <name type="scientific">Grifola frondosa</name>
    <name type="common">Maitake</name>
    <name type="synonym">Polyporus frondosus</name>
    <dbReference type="NCBI Taxonomy" id="5627"/>
    <lineage>
        <taxon>Eukaryota</taxon>
        <taxon>Fungi</taxon>
        <taxon>Dikarya</taxon>
        <taxon>Basidiomycota</taxon>
        <taxon>Agaricomycotina</taxon>
        <taxon>Agaricomycetes</taxon>
        <taxon>Polyporales</taxon>
        <taxon>Grifolaceae</taxon>
        <taxon>Grifola</taxon>
    </lineage>
</organism>
<evidence type="ECO:0000256" key="1">
    <source>
        <dbReference type="SAM" id="MobiDB-lite"/>
    </source>
</evidence>
<protein>
    <submittedName>
        <fullName evidence="2">Uncharacterized protein</fullName>
    </submittedName>
</protein>
<dbReference type="EMBL" id="LUGG01000003">
    <property type="protein sequence ID" value="OBZ76367.1"/>
    <property type="molecule type" value="Genomic_DNA"/>
</dbReference>
<evidence type="ECO:0000313" key="2">
    <source>
        <dbReference type="EMBL" id="OBZ76367.1"/>
    </source>
</evidence>
<proteinExistence type="predicted"/>
<accession>A0A1C7MIA8</accession>
<sequence length="50" mass="5522">VSEPAVLSLRSPNRTSKNTSTERERTSGEFRIGGGGWSHSRAFTCLKTRL</sequence>
<gene>
    <name evidence="2" type="ORF">A0H81_03666</name>
</gene>
<feature type="compositionally biased region" description="Polar residues" evidence="1">
    <location>
        <begin position="10"/>
        <end position="19"/>
    </location>
</feature>
<comment type="caution">
    <text evidence="2">The sequence shown here is derived from an EMBL/GenBank/DDBJ whole genome shotgun (WGS) entry which is preliminary data.</text>
</comment>
<feature type="non-terminal residue" evidence="2">
    <location>
        <position position="1"/>
    </location>
</feature>
<reference evidence="2 3" key="1">
    <citation type="submission" date="2016-03" db="EMBL/GenBank/DDBJ databases">
        <title>Whole genome sequencing of Grifola frondosa 9006-11.</title>
        <authorList>
            <person name="Min B."/>
            <person name="Park H."/>
            <person name="Kim J.-G."/>
            <person name="Cho H."/>
            <person name="Oh Y.-L."/>
            <person name="Kong W.-S."/>
            <person name="Choi I.-G."/>
        </authorList>
    </citation>
    <scope>NUCLEOTIDE SEQUENCE [LARGE SCALE GENOMIC DNA]</scope>
    <source>
        <strain evidence="2 3">9006-11</strain>
    </source>
</reference>
<keyword evidence="3" id="KW-1185">Reference proteome</keyword>
<evidence type="ECO:0000313" key="3">
    <source>
        <dbReference type="Proteomes" id="UP000092993"/>
    </source>
</evidence>
<dbReference type="AlphaFoldDB" id="A0A1C7MIA8"/>
<name>A0A1C7MIA8_GRIFR</name>